<dbReference type="PROSITE" id="PS51257">
    <property type="entry name" value="PROKAR_LIPOPROTEIN"/>
    <property type="match status" value="1"/>
</dbReference>
<name>A0A934VXG1_9BACT</name>
<reference evidence="1" key="1">
    <citation type="submission" date="2021-01" db="EMBL/GenBank/DDBJ databases">
        <title>Modified the classification status of verrucomicrobia.</title>
        <authorList>
            <person name="Feng X."/>
        </authorList>
    </citation>
    <scope>NUCLEOTIDE SEQUENCE</scope>
    <source>
        <strain evidence="1">KCTC 22041</strain>
    </source>
</reference>
<accession>A0A934VXG1</accession>
<dbReference type="AlphaFoldDB" id="A0A934VXG1"/>
<evidence type="ECO:0000313" key="1">
    <source>
        <dbReference type="EMBL" id="MBK1884330.1"/>
    </source>
</evidence>
<dbReference type="Pfam" id="PF04390">
    <property type="entry name" value="LptE"/>
    <property type="match status" value="1"/>
</dbReference>
<comment type="caution">
    <text evidence="1">The sequence shown here is derived from an EMBL/GenBank/DDBJ whole genome shotgun (WGS) entry which is preliminary data.</text>
</comment>
<evidence type="ECO:0000313" key="2">
    <source>
        <dbReference type="Proteomes" id="UP000603141"/>
    </source>
</evidence>
<protein>
    <submittedName>
        <fullName evidence="1">Uncharacterized protein</fullName>
    </submittedName>
</protein>
<dbReference type="RefSeq" id="WP_200273414.1">
    <property type="nucleotide sequence ID" value="NZ_JAENIJ010000043.1"/>
</dbReference>
<organism evidence="1 2">
    <name type="scientific">Luteolibacter pohnpeiensis</name>
    <dbReference type="NCBI Taxonomy" id="454153"/>
    <lineage>
        <taxon>Bacteria</taxon>
        <taxon>Pseudomonadati</taxon>
        <taxon>Verrucomicrobiota</taxon>
        <taxon>Verrucomicrobiia</taxon>
        <taxon>Verrucomicrobiales</taxon>
        <taxon>Verrucomicrobiaceae</taxon>
        <taxon>Luteolibacter</taxon>
    </lineage>
</organism>
<proteinExistence type="predicted"/>
<dbReference type="GO" id="GO:0043165">
    <property type="term" value="P:Gram-negative-bacterium-type cell outer membrane assembly"/>
    <property type="evidence" value="ECO:0007669"/>
    <property type="project" value="InterPro"/>
</dbReference>
<dbReference type="InterPro" id="IPR007485">
    <property type="entry name" value="LPS_assembly_LptE"/>
</dbReference>
<keyword evidence="2" id="KW-1185">Reference proteome</keyword>
<dbReference type="Proteomes" id="UP000603141">
    <property type="component" value="Unassembled WGS sequence"/>
</dbReference>
<dbReference type="EMBL" id="JAENIJ010000043">
    <property type="protein sequence ID" value="MBK1884330.1"/>
    <property type="molecule type" value="Genomic_DNA"/>
</dbReference>
<sequence length="168" mass="18049">MKLSLLLIPALSLVSCVGYQLGGAKPPSLAKVNRISVSMFANETQHIRAETIATSAVTSAFAQDGTFRFASADQADAILEGQVTKIEYTSIRGSRLDTLLPEELRNSVTLKWQLKDAHNPIKILASGTSTGRSQLFVDSNLQTARNNALPDAMERAAESLVSQLANGF</sequence>
<dbReference type="GO" id="GO:0019867">
    <property type="term" value="C:outer membrane"/>
    <property type="evidence" value="ECO:0007669"/>
    <property type="project" value="InterPro"/>
</dbReference>
<gene>
    <name evidence="1" type="ORF">JIN85_18065</name>
</gene>